<reference evidence="3" key="1">
    <citation type="submission" date="2020-11" db="EMBL/GenBank/DDBJ databases">
        <authorList>
            <consortium name="DOE Joint Genome Institute"/>
            <person name="Ahrendt S."/>
            <person name="Riley R."/>
            <person name="Andreopoulos W."/>
            <person name="LaButti K."/>
            <person name="Pangilinan J."/>
            <person name="Ruiz-duenas F.J."/>
            <person name="Barrasa J.M."/>
            <person name="Sanchez-Garcia M."/>
            <person name="Camarero S."/>
            <person name="Miyauchi S."/>
            <person name="Serrano A."/>
            <person name="Linde D."/>
            <person name="Babiker R."/>
            <person name="Drula E."/>
            <person name="Ayuso-Fernandez I."/>
            <person name="Pacheco R."/>
            <person name="Padilla G."/>
            <person name="Ferreira P."/>
            <person name="Barriuso J."/>
            <person name="Kellner H."/>
            <person name="Castanera R."/>
            <person name="Alfaro M."/>
            <person name="Ramirez L."/>
            <person name="Pisabarro A.G."/>
            <person name="Kuo A."/>
            <person name="Tritt A."/>
            <person name="Lipzen A."/>
            <person name="He G."/>
            <person name="Yan M."/>
            <person name="Ng V."/>
            <person name="Cullen D."/>
            <person name="Martin F."/>
            <person name="Rosso M.-N."/>
            <person name="Henrissat B."/>
            <person name="Hibbett D."/>
            <person name="Martinez A.T."/>
            <person name="Grigoriev I.V."/>
        </authorList>
    </citation>
    <scope>NUCLEOTIDE SEQUENCE</scope>
    <source>
        <strain evidence="3">AH 44721</strain>
    </source>
</reference>
<proteinExistence type="predicted"/>
<feature type="signal peptide" evidence="2">
    <location>
        <begin position="1"/>
        <end position="19"/>
    </location>
</feature>
<comment type="caution">
    <text evidence="3">The sequence shown here is derived from an EMBL/GenBank/DDBJ whole genome shotgun (WGS) entry which is preliminary data.</text>
</comment>
<gene>
    <name evidence="3" type="ORF">CPB84DRAFT_1769767</name>
</gene>
<accession>A0A9P5TQK2</accession>
<keyword evidence="2" id="KW-0732">Signal</keyword>
<dbReference type="AlphaFoldDB" id="A0A9P5TQK2"/>
<organism evidence="3 4">
    <name type="scientific">Gymnopilus junonius</name>
    <name type="common">Spectacular rustgill mushroom</name>
    <name type="synonym">Gymnopilus spectabilis subsp. junonius</name>
    <dbReference type="NCBI Taxonomy" id="109634"/>
    <lineage>
        <taxon>Eukaryota</taxon>
        <taxon>Fungi</taxon>
        <taxon>Dikarya</taxon>
        <taxon>Basidiomycota</taxon>
        <taxon>Agaricomycotina</taxon>
        <taxon>Agaricomycetes</taxon>
        <taxon>Agaricomycetidae</taxon>
        <taxon>Agaricales</taxon>
        <taxon>Agaricineae</taxon>
        <taxon>Hymenogastraceae</taxon>
        <taxon>Gymnopilus</taxon>
    </lineage>
</organism>
<sequence length="89" mass="9711">MSAPLLSSCLFSCFLSCSTMVDHDNNNVVLDLPCAVDSLWILNELSLLFFFKLPILLPGVPVSLSSPDSATVKRGYTSQSSLPRPLHDQ</sequence>
<evidence type="ECO:0000256" key="2">
    <source>
        <dbReference type="SAM" id="SignalP"/>
    </source>
</evidence>
<name>A0A9P5TQK2_GYMJU</name>
<dbReference type="Proteomes" id="UP000724874">
    <property type="component" value="Unassembled WGS sequence"/>
</dbReference>
<evidence type="ECO:0000256" key="1">
    <source>
        <dbReference type="SAM" id="MobiDB-lite"/>
    </source>
</evidence>
<evidence type="ECO:0000313" key="4">
    <source>
        <dbReference type="Proteomes" id="UP000724874"/>
    </source>
</evidence>
<evidence type="ECO:0000313" key="3">
    <source>
        <dbReference type="EMBL" id="KAF8906829.1"/>
    </source>
</evidence>
<feature type="chain" id="PRO_5040433558" description="Secreted protein" evidence="2">
    <location>
        <begin position="20"/>
        <end position="89"/>
    </location>
</feature>
<evidence type="ECO:0008006" key="5">
    <source>
        <dbReference type="Google" id="ProtNLM"/>
    </source>
</evidence>
<keyword evidence="4" id="KW-1185">Reference proteome</keyword>
<protein>
    <recommendedName>
        <fullName evidence="5">Secreted protein</fullName>
    </recommendedName>
</protein>
<dbReference type="EMBL" id="JADNYJ010000017">
    <property type="protein sequence ID" value="KAF8906829.1"/>
    <property type="molecule type" value="Genomic_DNA"/>
</dbReference>
<feature type="region of interest" description="Disordered" evidence="1">
    <location>
        <begin position="66"/>
        <end position="89"/>
    </location>
</feature>